<evidence type="ECO:0000256" key="8">
    <source>
        <dbReference type="ARBA" id="ARBA00022692"/>
    </source>
</evidence>
<keyword evidence="7 15" id="KW-0808">Transferase</keyword>
<dbReference type="Pfam" id="PF19745">
    <property type="entry name" value="FUT8_N_cat"/>
    <property type="match status" value="1"/>
</dbReference>
<dbReference type="PANTHER" id="PTHR13132:SF29">
    <property type="entry name" value="ALPHA-(1,6)-FUCOSYLTRANSFERASE"/>
    <property type="match status" value="1"/>
</dbReference>
<evidence type="ECO:0000256" key="14">
    <source>
        <dbReference type="ARBA" id="ARBA00093238"/>
    </source>
</evidence>
<feature type="domain" description="SH3" evidence="22">
    <location>
        <begin position="535"/>
        <end position="596"/>
    </location>
</feature>
<dbReference type="AlphaFoldDB" id="A0A4Y7LZ19"/>
<evidence type="ECO:0000256" key="11">
    <source>
        <dbReference type="ARBA" id="ARBA00023034"/>
    </source>
</evidence>
<dbReference type="FunFam" id="3.40.50.11350:FF:000001">
    <property type="entry name" value="Alpha-(1,6)-fucosyltransferase"/>
    <property type="match status" value="1"/>
</dbReference>
<feature type="disulfide bond" evidence="18">
    <location>
        <begin position="248"/>
        <end position="266"/>
    </location>
</feature>
<evidence type="ECO:0000259" key="23">
    <source>
        <dbReference type="PROSITE" id="PS51659"/>
    </source>
</evidence>
<keyword evidence="6 15" id="KW-0328">Glycosyltransferase</keyword>
<keyword evidence="8 21" id="KW-0812">Transmembrane</keyword>
<dbReference type="GO" id="GO:0008424">
    <property type="term" value="F:glycoprotein 6-alpha-L-fucosyltransferase activity"/>
    <property type="evidence" value="ECO:0007669"/>
    <property type="project" value="UniProtKB-EC"/>
</dbReference>
<evidence type="ECO:0000256" key="10">
    <source>
        <dbReference type="ARBA" id="ARBA00022989"/>
    </source>
</evidence>
<feature type="region of interest" description="Important for donor substrate binding" evidence="16 20">
    <location>
        <begin position="398"/>
        <end position="399"/>
    </location>
</feature>
<dbReference type="PROSITE" id="PS51659">
    <property type="entry name" value="GT23"/>
    <property type="match status" value="1"/>
</dbReference>
<keyword evidence="13 18" id="KW-1015">Disulfide bond</keyword>
<keyword evidence="12 15" id="KW-0472">Membrane</keyword>
<keyword evidence="11 15" id="KW-0333">Golgi apparatus</keyword>
<evidence type="ECO:0000256" key="13">
    <source>
        <dbReference type="ARBA" id="ARBA00023157"/>
    </source>
</evidence>
<comment type="pathway">
    <text evidence="2 15">Protein modification; protein glycosylation.</text>
</comment>
<dbReference type="InterPro" id="IPR035653">
    <property type="entry name" value="Fut8_SH3"/>
</dbReference>
<organism evidence="24">
    <name type="scientific">Daphnia carinata</name>
    <dbReference type="NCBI Taxonomy" id="120202"/>
    <lineage>
        <taxon>Eukaryota</taxon>
        <taxon>Metazoa</taxon>
        <taxon>Ecdysozoa</taxon>
        <taxon>Arthropoda</taxon>
        <taxon>Crustacea</taxon>
        <taxon>Branchiopoda</taxon>
        <taxon>Diplostraca</taxon>
        <taxon>Cladocera</taxon>
        <taxon>Anomopoda</taxon>
        <taxon>Daphniidae</taxon>
        <taxon>Daphnia</taxon>
    </lineage>
</organism>
<evidence type="ECO:0000313" key="24">
    <source>
        <dbReference type="EMBL" id="SVE74677.1"/>
    </source>
</evidence>
<feature type="transmembrane region" description="Helical" evidence="21">
    <location>
        <begin position="35"/>
        <end position="54"/>
    </location>
</feature>
<dbReference type="CDD" id="cd11792">
    <property type="entry name" value="SH3_Fut8"/>
    <property type="match status" value="1"/>
</dbReference>
<dbReference type="InterPro" id="IPR015827">
    <property type="entry name" value="Fut8"/>
</dbReference>
<comment type="subcellular location">
    <subcellularLocation>
        <location evidence="1">Golgi apparatus</location>
        <location evidence="1">Golgi stack membrane</location>
        <topology evidence="1">Single-pass type II membrane protein</topology>
    </subcellularLocation>
</comment>
<dbReference type="EMBL" id="LR005058">
    <property type="protein sequence ID" value="SVE74677.1"/>
    <property type="molecule type" value="mRNA"/>
</dbReference>
<protein>
    <recommendedName>
        <fullName evidence="4 15">Alpha-(1,6)-fucosyltransferase</fullName>
        <ecNumber evidence="3 15">2.4.1.68</ecNumber>
    </recommendedName>
</protein>
<feature type="short sequence motif" description="SH3-binding" evidence="17">
    <location>
        <begin position="332"/>
        <end position="338"/>
    </location>
</feature>
<dbReference type="GO" id="GO:0006487">
    <property type="term" value="P:protein N-linked glycosylation"/>
    <property type="evidence" value="ECO:0007669"/>
    <property type="project" value="TreeGrafter"/>
</dbReference>
<evidence type="ECO:0000256" key="1">
    <source>
        <dbReference type="ARBA" id="ARBA00004447"/>
    </source>
</evidence>
<dbReference type="Gene3D" id="3.40.50.11350">
    <property type="match status" value="1"/>
</dbReference>
<dbReference type="PIRSF" id="PIRSF000472">
    <property type="entry name" value="Alpha1_6FUT_euk"/>
    <property type="match status" value="1"/>
</dbReference>
<gene>
    <name evidence="24" type="primary">EOG090X03KK</name>
</gene>
<feature type="domain" description="GT23" evidence="23">
    <location>
        <begin position="242"/>
        <end position="526"/>
    </location>
</feature>
<comment type="function">
    <text evidence="15">Catalyzes the addition of fucose in alpha 1-6 linkage to the first GlcNAc residue, next to the peptide chains in N-glycans.</text>
</comment>
<evidence type="ECO:0000256" key="16">
    <source>
        <dbReference type="PIRSR" id="PIRSR000472-50"/>
    </source>
</evidence>
<dbReference type="PROSITE" id="PS50002">
    <property type="entry name" value="SH3"/>
    <property type="match status" value="1"/>
</dbReference>
<dbReference type="InterPro" id="IPR036028">
    <property type="entry name" value="SH3-like_dom_sf"/>
</dbReference>
<evidence type="ECO:0000256" key="12">
    <source>
        <dbReference type="ARBA" id="ARBA00023136"/>
    </source>
</evidence>
<dbReference type="Gene3D" id="2.30.30.40">
    <property type="entry name" value="SH3 Domains"/>
    <property type="match status" value="1"/>
</dbReference>
<comment type="similarity">
    <text evidence="15 20">Belongs to the glycosyltransferase 23 family.</text>
</comment>
<evidence type="ECO:0000256" key="15">
    <source>
        <dbReference type="PIRNR" id="PIRNR000472"/>
    </source>
</evidence>
<evidence type="ECO:0000256" key="3">
    <source>
        <dbReference type="ARBA" id="ARBA00012660"/>
    </source>
</evidence>
<dbReference type="Pfam" id="PF14604">
    <property type="entry name" value="SH3_9"/>
    <property type="match status" value="1"/>
</dbReference>
<evidence type="ECO:0000256" key="2">
    <source>
        <dbReference type="ARBA" id="ARBA00004922"/>
    </source>
</evidence>
<feature type="disulfide bond" evidence="18">
    <location>
        <begin position="254"/>
        <end position="258"/>
    </location>
</feature>
<evidence type="ECO:0000256" key="20">
    <source>
        <dbReference type="PROSITE-ProRule" id="PRU00992"/>
    </source>
</evidence>
<evidence type="ECO:0000256" key="4">
    <source>
        <dbReference type="ARBA" id="ARBA00018201"/>
    </source>
</evidence>
<accession>A0A4Y7LZ19</accession>
<evidence type="ECO:0000256" key="9">
    <source>
        <dbReference type="ARBA" id="ARBA00022968"/>
    </source>
</evidence>
<dbReference type="FunFam" id="2.30.30.40:FF:000070">
    <property type="entry name" value="Alpha-(1,6)-fucosyltransferase"/>
    <property type="match status" value="1"/>
</dbReference>
<evidence type="ECO:0000259" key="22">
    <source>
        <dbReference type="PROSITE" id="PS50002"/>
    </source>
</evidence>
<keyword evidence="10 21" id="KW-1133">Transmembrane helix</keyword>
<proteinExistence type="evidence at transcript level"/>
<evidence type="ECO:0000256" key="6">
    <source>
        <dbReference type="ARBA" id="ARBA00022676"/>
    </source>
</evidence>
<evidence type="ECO:0000256" key="5">
    <source>
        <dbReference type="ARBA" id="ARBA00022443"/>
    </source>
</evidence>
<dbReference type="UniPathway" id="UPA00378"/>
<dbReference type="InterPro" id="IPR001452">
    <property type="entry name" value="SH3_domain"/>
</dbReference>
<feature type="disulfide bond" evidence="18">
    <location>
        <begin position="240"/>
        <end position="302"/>
    </location>
</feature>
<dbReference type="PANTHER" id="PTHR13132">
    <property type="entry name" value="ALPHA- 1,6 -FUCOSYLTRANSFERASE"/>
    <property type="match status" value="1"/>
</dbReference>
<dbReference type="Gene3D" id="1.10.287.1060">
    <property type="entry name" value="ESAT-6-like"/>
    <property type="match status" value="1"/>
</dbReference>
<evidence type="ECO:0000256" key="21">
    <source>
        <dbReference type="SAM" id="Phobius"/>
    </source>
</evidence>
<keyword evidence="5 19" id="KW-0728">SH3 domain</keyword>
<dbReference type="SUPFAM" id="SSF50044">
    <property type="entry name" value="SH3-domain"/>
    <property type="match status" value="1"/>
</dbReference>
<comment type="catalytic activity">
    <reaction evidence="14 15">
        <text>N(4)-{beta-D-GlcNAc-(1-&gt;2)-alpha-D-Man-(1-&gt;3)-[beta-D-GlcNAc-(1-&gt;2)-alpha-D-Man-(1-&gt;6)]-beta-D-Man-(1-&gt;4)-beta-D-GlcNAc-(1-&gt;4)-beta-D-GlcNAc}-L-asparaginyl-[protein] + GDP-beta-L-fucose = an N(4)-{beta-D-GlcNAc-(1-&gt;2)-alpha-D-Man-(1-&gt;3)-[beta-D-GlcNAc-(1-&gt;2)-alpha-D-Man-(1-&gt;6)]-beta-D-Man-(1-&gt;4)-beta-D-GlcNAc-(1-&gt;4)-[alpha-L-Fuc-(1-&gt;6)]-beta-D-GlcNAc}-L-asparaginyl-[protein] + GDP + H(+)</text>
        <dbReference type="Rhea" id="RHEA:12985"/>
        <dbReference type="Rhea" id="RHEA-COMP:13526"/>
        <dbReference type="Rhea" id="RHEA-COMP:13532"/>
        <dbReference type="ChEBI" id="CHEBI:15378"/>
        <dbReference type="ChEBI" id="CHEBI:57273"/>
        <dbReference type="ChEBI" id="CHEBI:58189"/>
        <dbReference type="ChEBI" id="CHEBI:60651"/>
        <dbReference type="ChEBI" id="CHEBI:137207"/>
        <dbReference type="EC" id="2.4.1.68"/>
    </reaction>
</comment>
<dbReference type="EC" id="2.4.1.68" evidence="3 15"/>
<evidence type="ECO:0000256" key="18">
    <source>
        <dbReference type="PIRSR" id="PIRSR000472-52"/>
    </source>
</evidence>
<dbReference type="OrthoDB" id="2014825at2759"/>
<evidence type="ECO:0000256" key="7">
    <source>
        <dbReference type="ARBA" id="ARBA00022679"/>
    </source>
</evidence>
<dbReference type="CDD" id="cd11300">
    <property type="entry name" value="Fut8_like"/>
    <property type="match status" value="1"/>
</dbReference>
<sequence length="610" mass="69652">MQGEIVQFNCSEFKSHQATQSDIKIAMNLRSSNKILAQAAIILFFFWVIALILLTRPLLNNQQSEVSNDVLQRLSKAVSELENLKVRNQELQWILTNFSHEAQSGKINGNVVERLRSTLEDKIRVPIGFGGLEKKLIDGPSKEYEVKRRAIYRGVQEIWYFVQQELEKLKKKGHDQSAPELASLIQEILNSGKEHEIVLLNDVQELSSMEGHDAWRTTESRALSDLVQRRLHYLQNPVDCSKARKLVCNLNKSCGYGCQIHHAAYCFIMAYATKRTLILNSKKWRYHRGGWEKVFLPLSDTCTDPSGLDRSNWPGTNETQVIELPIVDMLSPRPPFLPLAIPRDLSDRMIRLHGDPQVWWIGQFMKYLLRYQPETQKMLDQAKEKMNFKMPVVGVHVRRTDKVGTEAAFHSIDEYMLFVADFFNKLEMKEKVDVRRVYLASDDPSVLPEAKKKYPDYEFLGDVSIAKGAAVATRYTDSSLRGILVDIHMLAHSDHLVCTFSSQVCRLAYEIMQTLHPDASSKFKSLDDIYYYGGQGPHQQTAIYSHKAHRTGEISMEIGDVLGIAGNHWDGYSKGINERTKQSGLYPSFKAVDKYNIVDFPIYSEVAVAA</sequence>
<dbReference type="InterPro" id="IPR045573">
    <property type="entry name" value="Fut8_N_cat"/>
</dbReference>
<reference evidence="24" key="1">
    <citation type="submission" date="2018-08" db="EMBL/GenBank/DDBJ databases">
        <authorList>
            <person name="Cornetti L."/>
        </authorList>
    </citation>
    <scope>NUCLEOTIDE SEQUENCE</scope>
    <source>
        <strain evidence="24">AU-BEG-1</strain>
    </source>
</reference>
<evidence type="ECO:0000256" key="19">
    <source>
        <dbReference type="PROSITE-ProRule" id="PRU00192"/>
    </source>
</evidence>
<dbReference type="GO" id="GO:0032580">
    <property type="term" value="C:Golgi cisterna membrane"/>
    <property type="evidence" value="ECO:0007669"/>
    <property type="project" value="UniProtKB-SubCell"/>
</dbReference>
<keyword evidence="9" id="KW-0735">Signal-anchor</keyword>
<dbReference type="InterPro" id="IPR027350">
    <property type="entry name" value="GT23_dom"/>
</dbReference>
<name>A0A4Y7LZ19_9CRUS</name>
<feature type="disulfide bond" evidence="18">
    <location>
        <begin position="498"/>
        <end position="505"/>
    </location>
</feature>
<evidence type="ECO:0000256" key="17">
    <source>
        <dbReference type="PIRSR" id="PIRSR000472-51"/>
    </source>
</evidence>